<dbReference type="VEuPathDB" id="FungiDB:An08g03210"/>
<proteinExistence type="predicted"/>
<reference evidence="1" key="1">
    <citation type="submission" date="2025-02" db="EMBL/GenBank/DDBJ databases">
        <authorList>
            <consortium name="NCBI Genome Project"/>
        </authorList>
    </citation>
    <scope>NUCLEOTIDE SEQUENCE</scope>
</reference>
<gene>
    <name evidence="1" type="ORF">An08g03210</name>
</gene>
<organism evidence="1">
    <name type="scientific">Aspergillus niger</name>
    <dbReference type="NCBI Taxonomy" id="5061"/>
    <lineage>
        <taxon>Eukaryota</taxon>
        <taxon>Fungi</taxon>
        <taxon>Dikarya</taxon>
        <taxon>Ascomycota</taxon>
        <taxon>Pezizomycotina</taxon>
        <taxon>Eurotiomycetes</taxon>
        <taxon>Eurotiomycetidae</taxon>
        <taxon>Eurotiales</taxon>
        <taxon>Aspergillaceae</taxon>
        <taxon>Aspergillus</taxon>
        <taxon>Aspergillus subgen. Circumdati</taxon>
    </lineage>
</organism>
<dbReference type="GeneID" id="84591630"/>
<protein>
    <submittedName>
        <fullName evidence="1">Uncharacterized protein</fullName>
    </submittedName>
</protein>
<dbReference type="KEGG" id="ang:An08g03210"/>
<name>A0AAJ8BWS1_ASPNG</name>
<dbReference type="AlphaFoldDB" id="A0AAJ8BWS1"/>
<reference evidence="1" key="2">
    <citation type="submission" date="2025-08" db="UniProtKB">
        <authorList>
            <consortium name="RefSeq"/>
        </authorList>
    </citation>
    <scope>IDENTIFICATION</scope>
</reference>
<sequence length="221" mass="24719">MPNCPSQWGPVSLSLPTGDAYWEYEVRATMLVLLGATVDPGISIAAVVPWSCWFIQDVTQKSAGDIVWYLHGVRSNLPAMKEQRRHYPTRMMRRRKSGGLISHPGPLLIGRPKSEDKHCETGWAEGIHDATMNSHGLNHRNHSIVTEYDVEGILSFLPVTDAAWRAGKKKSKQTLQDDGWIPLQVKWNIPTGGRALARPSIHSSLRSLHALIRRHGFFVAC</sequence>
<accession>A0AAJ8BWS1</accession>
<evidence type="ECO:0000313" key="1">
    <source>
        <dbReference type="RefSeq" id="XP_059603956.1"/>
    </source>
</evidence>
<dbReference type="RefSeq" id="XP_059603956.1">
    <property type="nucleotide sequence ID" value="XM_059748938.1"/>
</dbReference>